<keyword evidence="3" id="KW-1185">Reference proteome</keyword>
<dbReference type="Proteomes" id="UP001497392">
    <property type="component" value="Unassembled WGS sequence"/>
</dbReference>
<dbReference type="InterPro" id="IPR013922">
    <property type="entry name" value="Cyclin_PHO80-like"/>
</dbReference>
<sequence>MSASVIPLIGRLTAVEPGSGEPEAIPVTLPAAPVEHIRAEEAGNAEPLGTACSIAEDSLIFPALVGEVEACELLRTLCTVLGRTLQTNSTTYDEVDNEDCVQPTISPFHGHRIPPISMGDYVLRISKYSKCSNICSVMAYSYMQRLAKRDVRFVLCPHNAHRMYLASVLLAAKLMDDNVFNNPYWAKIGGVSTGELHELELFALQQLEYRLCISPDEVATRLRELKVLAHSRAAMPVEASGPPSGPPPLACMAAGTSPHRICAKYGSPGVTQTVFPQPAWRHEACMRETVSAPSWVP</sequence>
<reference evidence="2 3" key="1">
    <citation type="submission" date="2024-06" db="EMBL/GenBank/DDBJ databases">
        <authorList>
            <person name="Kraege A."/>
            <person name="Thomma B."/>
        </authorList>
    </citation>
    <scope>NUCLEOTIDE SEQUENCE [LARGE SCALE GENOMIC DNA]</scope>
</reference>
<evidence type="ECO:0000313" key="3">
    <source>
        <dbReference type="Proteomes" id="UP001497392"/>
    </source>
</evidence>
<dbReference type="CDD" id="cd20558">
    <property type="entry name" value="CYCLIN_ScPCL7-like"/>
    <property type="match status" value="1"/>
</dbReference>
<gene>
    <name evidence="2" type="primary">g1920</name>
    <name evidence="2" type="ORF">VP750_LOCUS1641</name>
</gene>
<protein>
    <submittedName>
        <fullName evidence="2">G1920 protein</fullName>
    </submittedName>
</protein>
<comment type="caution">
    <text evidence="2">The sequence shown here is derived from an EMBL/GenBank/DDBJ whole genome shotgun (WGS) entry which is preliminary data.</text>
</comment>
<dbReference type="PANTHER" id="PTHR15615">
    <property type="match status" value="1"/>
</dbReference>
<evidence type="ECO:0000256" key="1">
    <source>
        <dbReference type="ARBA" id="ARBA00007215"/>
    </source>
</evidence>
<accession>A0ABP1FPJ1</accession>
<name>A0ABP1FPJ1_9CHLO</name>
<proteinExistence type="inferred from homology"/>
<dbReference type="InterPro" id="IPR036915">
    <property type="entry name" value="Cyclin-like_sf"/>
</dbReference>
<organism evidence="2 3">
    <name type="scientific">Coccomyxa viridis</name>
    <dbReference type="NCBI Taxonomy" id="1274662"/>
    <lineage>
        <taxon>Eukaryota</taxon>
        <taxon>Viridiplantae</taxon>
        <taxon>Chlorophyta</taxon>
        <taxon>core chlorophytes</taxon>
        <taxon>Trebouxiophyceae</taxon>
        <taxon>Trebouxiophyceae incertae sedis</taxon>
        <taxon>Coccomyxaceae</taxon>
        <taxon>Coccomyxa</taxon>
    </lineage>
</organism>
<dbReference type="SUPFAM" id="SSF47954">
    <property type="entry name" value="Cyclin-like"/>
    <property type="match status" value="1"/>
</dbReference>
<evidence type="ECO:0000313" key="2">
    <source>
        <dbReference type="EMBL" id="CAL5219982.1"/>
    </source>
</evidence>
<dbReference type="EMBL" id="CAXHTA020000002">
    <property type="protein sequence ID" value="CAL5219982.1"/>
    <property type="molecule type" value="Genomic_DNA"/>
</dbReference>
<dbReference type="Pfam" id="PF08613">
    <property type="entry name" value="Cyclin"/>
    <property type="match status" value="1"/>
</dbReference>
<dbReference type="PANTHER" id="PTHR15615:SF108">
    <property type="entry name" value="PROTEIN CNPPD1"/>
    <property type="match status" value="1"/>
</dbReference>
<comment type="similarity">
    <text evidence="1">Belongs to the cyclin family. Cyclin U/P subfamily.</text>
</comment>
<dbReference type="Gene3D" id="1.10.472.10">
    <property type="entry name" value="Cyclin-like"/>
    <property type="match status" value="1"/>
</dbReference>